<dbReference type="Proteomes" id="UP000051326">
    <property type="component" value="Unassembled WGS sequence"/>
</dbReference>
<dbReference type="EMBL" id="CYSR01000032">
    <property type="protein sequence ID" value="CUI01676.1"/>
    <property type="molecule type" value="Genomic_DNA"/>
</dbReference>
<dbReference type="Gene3D" id="3.40.50.150">
    <property type="entry name" value="Vaccinia Virus protein VP39"/>
    <property type="match status" value="1"/>
</dbReference>
<reference evidence="2 3" key="1">
    <citation type="submission" date="2015-09" db="EMBL/GenBank/DDBJ databases">
        <authorList>
            <consortium name="Swine Surveillance"/>
        </authorList>
    </citation>
    <scope>NUCLEOTIDE SEQUENCE [LARGE SCALE GENOMIC DNA]</scope>
    <source>
        <strain evidence="2 3">CECT 8399</strain>
    </source>
</reference>
<sequence>MSAAAPIACPLCAAQTAQGIFRLESVPVICNQLWPDRAAAQAAPAGTVDLQLCTGCGFIWNSAFEPARMAYAPGYENALHFSPRFQAFAAELAAGLVARHGLAGKHVIEIGCGDGHMLDLLAQHGVASATGFDPSMAGASSPFTARDNVEIVGEYFRSGQLDRPFDAILCRHVLEHLDDPLALLSDIRRAIGSRDVPVYFEVPNAGWMLETVSMWDVIYEHVGYWSAPALTALFRRAGFDPVSVRTGYGGQFLMAEAVPARPQPDYLDPGAAQICASARAFAEAADAELQRWRSKLQGCSGSIVIWGAGSKGITFANALGEAARGLAAFVDLNPRKHQRFAPGVALPVVAPEDLASLRPAMVLIANALYEDEIIAQVQAAGLRPEFAVIAG</sequence>
<evidence type="ECO:0000259" key="1">
    <source>
        <dbReference type="Pfam" id="PF08484"/>
    </source>
</evidence>
<dbReference type="SUPFAM" id="SSF53335">
    <property type="entry name" value="S-adenosyl-L-methionine-dependent methyltransferases"/>
    <property type="match status" value="1"/>
</dbReference>
<name>A0A0P1HDZ2_9RHOB</name>
<dbReference type="GO" id="GO:0008168">
    <property type="term" value="F:methyltransferase activity"/>
    <property type="evidence" value="ECO:0007669"/>
    <property type="project" value="UniProtKB-KW"/>
</dbReference>
<evidence type="ECO:0000313" key="2">
    <source>
        <dbReference type="EMBL" id="CUI01676.1"/>
    </source>
</evidence>
<keyword evidence="2" id="KW-0489">Methyltransferase</keyword>
<dbReference type="Pfam" id="PF08484">
    <property type="entry name" value="Methyltransf_14"/>
    <property type="match status" value="1"/>
</dbReference>
<protein>
    <submittedName>
        <fullName evidence="2">Bifunctional 3-demethylubiquinone-9 3-methyltransferase/ 2-octaprenyl-6-hydroxy phenol methylase</fullName>
    </submittedName>
</protein>
<dbReference type="STRING" id="1396826.PHA8399_03822"/>
<proteinExistence type="predicted"/>
<gene>
    <name evidence="2" type="ORF">PHA8399_03822</name>
</gene>
<dbReference type="InterPro" id="IPR029063">
    <property type="entry name" value="SAM-dependent_MTases_sf"/>
</dbReference>
<keyword evidence="2" id="KW-0830">Ubiquinone</keyword>
<dbReference type="PANTHER" id="PTHR43861">
    <property type="entry name" value="TRANS-ACONITATE 2-METHYLTRANSFERASE-RELATED"/>
    <property type="match status" value="1"/>
</dbReference>
<dbReference type="RefSeq" id="WP_058287670.1">
    <property type="nucleotide sequence ID" value="NZ_CYSR01000032.1"/>
</dbReference>
<dbReference type="GO" id="GO:0032259">
    <property type="term" value="P:methylation"/>
    <property type="evidence" value="ECO:0007669"/>
    <property type="project" value="UniProtKB-KW"/>
</dbReference>
<dbReference type="InterPro" id="IPR013691">
    <property type="entry name" value="MeTrfase_14"/>
</dbReference>
<dbReference type="Pfam" id="PF13489">
    <property type="entry name" value="Methyltransf_23"/>
    <property type="match status" value="1"/>
</dbReference>
<dbReference type="AlphaFoldDB" id="A0A0P1HDZ2"/>
<keyword evidence="2" id="KW-0808">Transferase</keyword>
<organism evidence="2 3">
    <name type="scientific">Leisingera aquaemixtae</name>
    <dbReference type="NCBI Taxonomy" id="1396826"/>
    <lineage>
        <taxon>Bacteria</taxon>
        <taxon>Pseudomonadati</taxon>
        <taxon>Pseudomonadota</taxon>
        <taxon>Alphaproteobacteria</taxon>
        <taxon>Rhodobacterales</taxon>
        <taxon>Roseobacteraceae</taxon>
        <taxon>Leisingera</taxon>
    </lineage>
</organism>
<evidence type="ECO:0000313" key="3">
    <source>
        <dbReference type="Proteomes" id="UP000051326"/>
    </source>
</evidence>
<dbReference type="Gene3D" id="3.40.50.720">
    <property type="entry name" value="NAD(P)-binding Rossmann-like Domain"/>
    <property type="match status" value="1"/>
</dbReference>
<accession>A0A0P1HDZ2</accession>
<dbReference type="CDD" id="cd02440">
    <property type="entry name" value="AdoMet_MTases"/>
    <property type="match status" value="1"/>
</dbReference>
<feature type="domain" description="C-methyltransferase" evidence="1">
    <location>
        <begin position="287"/>
        <end position="379"/>
    </location>
</feature>